<dbReference type="EMBL" id="KV876099">
    <property type="protein sequence ID" value="RZR74058.1"/>
    <property type="molecule type" value="Genomic_DNA"/>
</dbReference>
<protein>
    <submittedName>
        <fullName evidence="1">Uncharacterized protein</fullName>
    </submittedName>
</protein>
<proteinExistence type="predicted"/>
<reference evidence="1" key="1">
    <citation type="journal article" date="2018" name="Data Brief">
        <title>Genome sequence data from 17 accessions of Ensete ventricosum, a staple food crop for millions in Ethiopia.</title>
        <authorList>
            <person name="Yemataw Z."/>
            <person name="Muzemil S."/>
            <person name="Ambachew D."/>
            <person name="Tripathi L."/>
            <person name="Tesfaye K."/>
            <person name="Chala A."/>
            <person name="Farbos A."/>
            <person name="O'Neill P."/>
            <person name="Moore K."/>
            <person name="Grant M."/>
            <person name="Studholme D.J."/>
        </authorList>
    </citation>
    <scope>NUCLEOTIDE SEQUENCE [LARGE SCALE GENOMIC DNA]</scope>
    <source>
        <tissue evidence="1">Leaf</tissue>
    </source>
</reference>
<gene>
    <name evidence="1" type="ORF">BHM03_00031507</name>
</gene>
<accession>A0A445MIN8</accession>
<organism evidence="1">
    <name type="scientific">Ensete ventricosum</name>
    <name type="common">Abyssinian banana</name>
    <name type="synonym">Musa ensete</name>
    <dbReference type="NCBI Taxonomy" id="4639"/>
    <lineage>
        <taxon>Eukaryota</taxon>
        <taxon>Viridiplantae</taxon>
        <taxon>Streptophyta</taxon>
        <taxon>Embryophyta</taxon>
        <taxon>Tracheophyta</taxon>
        <taxon>Spermatophyta</taxon>
        <taxon>Magnoliopsida</taxon>
        <taxon>Liliopsida</taxon>
        <taxon>Zingiberales</taxon>
        <taxon>Musaceae</taxon>
        <taxon>Ensete</taxon>
    </lineage>
</organism>
<evidence type="ECO:0000313" key="1">
    <source>
        <dbReference type="EMBL" id="RZR74058.1"/>
    </source>
</evidence>
<dbReference type="AlphaFoldDB" id="A0A445MIN8"/>
<name>A0A445MIN8_ENSVE</name>
<sequence>MRQGETASLPAPMLGRHDGLSLHFFFRVDTPICMNAMQEQRTETYDHPQPRAEGVGRALPQATLLLFDVHGVRPHTAAPFKRGSRGELRPGTCGSLAAKGDMFPLLTVTGCISSYLGIHRKP</sequence>
<dbReference type="Proteomes" id="UP000290560">
    <property type="component" value="Unassembled WGS sequence"/>
</dbReference>